<name>A0A8H8A0N5_9FUNG</name>
<protein>
    <submittedName>
        <fullName evidence="2">Uncharacterized protein</fullName>
    </submittedName>
</protein>
<feature type="region of interest" description="Disordered" evidence="1">
    <location>
        <begin position="168"/>
        <end position="214"/>
    </location>
</feature>
<accession>A0A8H8A0N5</accession>
<keyword evidence="3" id="KW-1185">Reference proteome</keyword>
<feature type="compositionally biased region" description="Basic and acidic residues" evidence="1">
    <location>
        <begin position="19"/>
        <end position="32"/>
    </location>
</feature>
<evidence type="ECO:0000313" key="3">
    <source>
        <dbReference type="Proteomes" id="UP000673691"/>
    </source>
</evidence>
<reference evidence="2 3" key="1">
    <citation type="journal article" name="Sci. Rep.">
        <title>Genome-scale phylogenetic analyses confirm Olpidium as the closest living zoosporic fungus to the non-flagellated, terrestrial fungi.</title>
        <authorList>
            <person name="Chang Y."/>
            <person name="Rochon D."/>
            <person name="Sekimoto S."/>
            <person name="Wang Y."/>
            <person name="Chovatia M."/>
            <person name="Sandor L."/>
            <person name="Salamov A."/>
            <person name="Grigoriev I.V."/>
            <person name="Stajich J.E."/>
            <person name="Spatafora J.W."/>
        </authorList>
    </citation>
    <scope>NUCLEOTIDE SEQUENCE [LARGE SCALE GENOMIC DNA]</scope>
    <source>
        <strain evidence="2">S191</strain>
    </source>
</reference>
<dbReference type="AlphaFoldDB" id="A0A8H8A0N5"/>
<feature type="compositionally biased region" description="Acidic residues" evidence="1">
    <location>
        <begin position="197"/>
        <end position="208"/>
    </location>
</feature>
<dbReference type="Proteomes" id="UP000673691">
    <property type="component" value="Unassembled WGS sequence"/>
</dbReference>
<feature type="compositionally biased region" description="Basic residues" evidence="1">
    <location>
        <begin position="51"/>
        <end position="69"/>
    </location>
</feature>
<feature type="compositionally biased region" description="Gly residues" evidence="1">
    <location>
        <begin position="36"/>
        <end position="50"/>
    </location>
</feature>
<feature type="region of interest" description="Disordered" evidence="1">
    <location>
        <begin position="1"/>
        <end position="122"/>
    </location>
</feature>
<evidence type="ECO:0000256" key="1">
    <source>
        <dbReference type="SAM" id="MobiDB-lite"/>
    </source>
</evidence>
<dbReference type="EMBL" id="JAEFCI010001584">
    <property type="protein sequence ID" value="KAG5462805.1"/>
    <property type="molecule type" value="Genomic_DNA"/>
</dbReference>
<gene>
    <name evidence="2" type="ORF">BJ554DRAFT_3471</name>
</gene>
<comment type="caution">
    <text evidence="2">The sequence shown here is derived from an EMBL/GenBank/DDBJ whole genome shotgun (WGS) entry which is preliminary data.</text>
</comment>
<sequence>MSQSPLRCTHAGGRGRHARPGDDHARGAELPREWGGPHGGGGGDGGGGGGGRRRPRRPSASPARRHAEHGRRQQQPQDGARLSRPLESGEPPAAEGFFGREQPPDDDGAAAEGPIGPVLPLNLLGRSWEAGGAEAEPVGKDCLEDEEDEAAYAPALPPDMIEARLAAAAPPTPPRRRPPAGPALPAEGLAGRRRSEEDQDDYADEDYGPEMPTDGVADDVRFCASGASGWGYSGGIRLCAIPVGDLPLFPAHRICQLSAVNETIERIENRARQSKDGVDVSYLRNAPLARRVRTPNWNIFLFWLSLHSFRWAARTQPDASDVKQKRGDWMLVPPKNTALAGGGGRRLCPSLTHAEDEKKNRLVESAAGHDEVQGVQQEGT</sequence>
<proteinExistence type="predicted"/>
<organism evidence="2 3">
    <name type="scientific">Olpidium bornovanus</name>
    <dbReference type="NCBI Taxonomy" id="278681"/>
    <lineage>
        <taxon>Eukaryota</taxon>
        <taxon>Fungi</taxon>
        <taxon>Fungi incertae sedis</taxon>
        <taxon>Olpidiomycota</taxon>
        <taxon>Olpidiomycotina</taxon>
        <taxon>Olpidiomycetes</taxon>
        <taxon>Olpidiales</taxon>
        <taxon>Olpidiaceae</taxon>
        <taxon>Olpidium</taxon>
    </lineage>
</organism>
<evidence type="ECO:0000313" key="2">
    <source>
        <dbReference type="EMBL" id="KAG5462805.1"/>
    </source>
</evidence>